<proteinExistence type="predicted"/>
<evidence type="ECO:0000313" key="4">
    <source>
        <dbReference type="EMBL" id="ANO34178.1"/>
    </source>
</evidence>
<dbReference type="AlphaFoldDB" id="A0AAN0XXA0"/>
<dbReference type="KEGG" id="vbr:A6E01_13270"/>
<dbReference type="Gene3D" id="3.10.560.10">
    <property type="entry name" value="Outer membrane lipoprotein wza domain like"/>
    <property type="match status" value="1"/>
</dbReference>
<gene>
    <name evidence="4" type="ORF">A6E01_13270</name>
</gene>
<evidence type="ECO:0000256" key="1">
    <source>
        <dbReference type="SAM" id="SignalP"/>
    </source>
</evidence>
<evidence type="ECO:0000259" key="2">
    <source>
        <dbReference type="Pfam" id="PF06251"/>
    </source>
</evidence>
<feature type="chain" id="PRO_5042965262" description="Capsule biosynthesis GfcC-like C-terminal domain-containing protein" evidence="1">
    <location>
        <begin position="26"/>
        <end position="259"/>
    </location>
</feature>
<dbReference type="Proteomes" id="UP000092018">
    <property type="component" value="Chromosome 2"/>
</dbReference>
<feature type="domain" description="Capsule biosynthesis GfcC-like N-terminal" evidence="3">
    <location>
        <begin position="28"/>
        <end position="139"/>
    </location>
</feature>
<sequence>MISPRSIASIYVVFLSMLCIGKALAAPITVELPNQGTELYYSEAVRLSQVLIDAQRVEPERFVLANHFALLDNKSDMTAEKKDIFGQLEQRASKPNHESLNQSSRAILDQLKQFTYLRRLPYRLDADWARSQISTDPVLAFQNENAGLRFRLLQSKRPTQIRLMGAIEKPTLVPFKPHWKLSDYIENHHVNLLSGAQKSLAFVIQPDGEMTQLPYGWWNGKEVYFAPGATIFIGLRSLAWENEELNLQIVELLTHKVGL</sequence>
<feature type="domain" description="Capsule biosynthesis GfcC-like C-terminal" evidence="2">
    <location>
        <begin position="172"/>
        <end position="257"/>
    </location>
</feature>
<reference evidence="4 5" key="1">
    <citation type="submission" date="2016-06" db="EMBL/GenBank/DDBJ databases">
        <title>Adaptive Radiation by Waves of Gene Transfer Leads to Fine-Scale Resource Partitioning in Marine Microbes.</title>
        <authorList>
            <person name="Hehemann J.-H."/>
            <person name="Arevalo P."/>
            <person name="Datta M.S."/>
            <person name="Yu X."/>
            <person name="Corzett C."/>
            <person name="Henschel A."/>
            <person name="Preheim S.P."/>
            <person name="Timberlake S."/>
            <person name="Alm E.J."/>
            <person name="Polz M.F."/>
        </authorList>
    </citation>
    <scope>NUCLEOTIDE SEQUENCE [LARGE SCALE GENOMIC DNA]</scope>
    <source>
        <strain evidence="4 5">FF50</strain>
    </source>
</reference>
<accession>A0AAN0XXA0</accession>
<evidence type="ECO:0000259" key="3">
    <source>
        <dbReference type="Pfam" id="PF20616"/>
    </source>
</evidence>
<keyword evidence="1" id="KW-0732">Signal</keyword>
<name>A0AAN0XXA0_9VIBR</name>
<dbReference type="EMBL" id="CP016178">
    <property type="protein sequence ID" value="ANO34178.1"/>
    <property type="molecule type" value="Genomic_DNA"/>
</dbReference>
<feature type="signal peptide" evidence="1">
    <location>
        <begin position="1"/>
        <end position="25"/>
    </location>
</feature>
<dbReference type="RefSeq" id="WP_065210400.1">
    <property type="nucleotide sequence ID" value="NZ_CP016178.1"/>
</dbReference>
<dbReference type="Pfam" id="PF20616">
    <property type="entry name" value="Caps_syn_GfcC_N"/>
    <property type="match status" value="1"/>
</dbReference>
<dbReference type="Pfam" id="PF06251">
    <property type="entry name" value="Caps_syn_GfcC_C"/>
    <property type="match status" value="1"/>
</dbReference>
<protein>
    <recommendedName>
        <fullName evidence="6">Capsule biosynthesis GfcC-like C-terminal domain-containing protein</fullName>
    </recommendedName>
</protein>
<dbReference type="InterPro" id="IPR010425">
    <property type="entry name" value="Caps_synth_GfcC-like_C"/>
</dbReference>
<dbReference type="InterPro" id="IPR046459">
    <property type="entry name" value="Caps_syn_GfcC_N"/>
</dbReference>
<organism evidence="4 5">
    <name type="scientific">Vibrio breoganii</name>
    <dbReference type="NCBI Taxonomy" id="553239"/>
    <lineage>
        <taxon>Bacteria</taxon>
        <taxon>Pseudomonadati</taxon>
        <taxon>Pseudomonadota</taxon>
        <taxon>Gammaproteobacteria</taxon>
        <taxon>Vibrionales</taxon>
        <taxon>Vibrionaceae</taxon>
        <taxon>Vibrio</taxon>
    </lineage>
</organism>
<evidence type="ECO:0000313" key="5">
    <source>
        <dbReference type="Proteomes" id="UP000092018"/>
    </source>
</evidence>
<evidence type="ECO:0008006" key="6">
    <source>
        <dbReference type="Google" id="ProtNLM"/>
    </source>
</evidence>